<evidence type="ECO:0000313" key="2">
    <source>
        <dbReference type="Proteomes" id="UP000887013"/>
    </source>
</evidence>
<proteinExistence type="predicted"/>
<sequence>MLYADLTVDQPQLWYHCHHPIDVRGLDWASSYDISWPPRYVRKGSLKSFRNTANYCISSIIWGIQSHFRFFAACYGCCETSWVTLPESQASRLRLFAQRILSYTSKISR</sequence>
<organism evidence="1 2">
    <name type="scientific">Nephila pilipes</name>
    <name type="common">Giant wood spider</name>
    <name type="synonym">Nephila maculata</name>
    <dbReference type="NCBI Taxonomy" id="299642"/>
    <lineage>
        <taxon>Eukaryota</taxon>
        <taxon>Metazoa</taxon>
        <taxon>Ecdysozoa</taxon>
        <taxon>Arthropoda</taxon>
        <taxon>Chelicerata</taxon>
        <taxon>Arachnida</taxon>
        <taxon>Araneae</taxon>
        <taxon>Araneomorphae</taxon>
        <taxon>Entelegynae</taxon>
        <taxon>Araneoidea</taxon>
        <taxon>Nephilidae</taxon>
        <taxon>Nephila</taxon>
    </lineage>
</organism>
<reference evidence="1" key="1">
    <citation type="submission" date="2020-08" db="EMBL/GenBank/DDBJ databases">
        <title>Multicomponent nature underlies the extraordinary mechanical properties of spider dragline silk.</title>
        <authorList>
            <person name="Kono N."/>
            <person name="Nakamura H."/>
            <person name="Mori M."/>
            <person name="Yoshida Y."/>
            <person name="Ohtoshi R."/>
            <person name="Malay A.D."/>
            <person name="Moran D.A.P."/>
            <person name="Tomita M."/>
            <person name="Numata K."/>
            <person name="Arakawa K."/>
        </authorList>
    </citation>
    <scope>NUCLEOTIDE SEQUENCE</scope>
</reference>
<comment type="caution">
    <text evidence="1">The sequence shown here is derived from an EMBL/GenBank/DDBJ whole genome shotgun (WGS) entry which is preliminary data.</text>
</comment>
<accession>A0A8X6NLS9</accession>
<name>A0A8X6NLS9_NEPPI</name>
<dbReference type="EMBL" id="BMAW01105660">
    <property type="protein sequence ID" value="GFT20286.1"/>
    <property type="molecule type" value="Genomic_DNA"/>
</dbReference>
<gene>
    <name evidence="1" type="ORF">NPIL_167801</name>
</gene>
<protein>
    <submittedName>
        <fullName evidence="1">Uncharacterized protein</fullName>
    </submittedName>
</protein>
<dbReference type="AlphaFoldDB" id="A0A8X6NLS9"/>
<evidence type="ECO:0000313" key="1">
    <source>
        <dbReference type="EMBL" id="GFT20286.1"/>
    </source>
</evidence>
<keyword evidence="2" id="KW-1185">Reference proteome</keyword>
<dbReference type="Proteomes" id="UP000887013">
    <property type="component" value="Unassembled WGS sequence"/>
</dbReference>